<evidence type="ECO:0008006" key="8">
    <source>
        <dbReference type="Google" id="ProtNLM"/>
    </source>
</evidence>
<dbReference type="InterPro" id="IPR023352">
    <property type="entry name" value="MAPEG-like_dom_sf"/>
</dbReference>
<protein>
    <recommendedName>
        <fullName evidence="8">Microsomal glutathione S-transferase 3</fullName>
    </recommendedName>
</protein>
<gene>
    <name evidence="6" type="ORF">HGRIS_008162</name>
</gene>
<name>A0ABR3J770_9AGAR</name>
<evidence type="ECO:0000256" key="4">
    <source>
        <dbReference type="ARBA" id="ARBA00023136"/>
    </source>
</evidence>
<comment type="caution">
    <text evidence="6">The sequence shown here is derived from an EMBL/GenBank/DDBJ whole genome shotgun (WGS) entry which is preliminary data.</text>
</comment>
<dbReference type="Proteomes" id="UP001556367">
    <property type="component" value="Unassembled WGS sequence"/>
</dbReference>
<keyword evidence="4 5" id="KW-0472">Membrane</keyword>
<evidence type="ECO:0000256" key="1">
    <source>
        <dbReference type="ARBA" id="ARBA00004141"/>
    </source>
</evidence>
<evidence type="ECO:0000256" key="2">
    <source>
        <dbReference type="ARBA" id="ARBA00022692"/>
    </source>
</evidence>
<keyword evidence="3 5" id="KW-1133">Transmembrane helix</keyword>
<feature type="transmembrane region" description="Helical" evidence="5">
    <location>
        <begin position="123"/>
        <end position="148"/>
    </location>
</feature>
<comment type="subcellular location">
    <subcellularLocation>
        <location evidence="1">Membrane</location>
        <topology evidence="1">Multi-pass membrane protein</topology>
    </subcellularLocation>
</comment>
<proteinExistence type="predicted"/>
<dbReference type="InterPro" id="IPR001129">
    <property type="entry name" value="Membr-assoc_MAPEG"/>
</dbReference>
<feature type="transmembrane region" description="Helical" evidence="5">
    <location>
        <begin position="77"/>
        <end position="102"/>
    </location>
</feature>
<dbReference type="InterPro" id="IPR050997">
    <property type="entry name" value="MAPEG"/>
</dbReference>
<evidence type="ECO:0000256" key="3">
    <source>
        <dbReference type="ARBA" id="ARBA00022989"/>
    </source>
</evidence>
<organism evidence="6 7">
    <name type="scientific">Hohenbuehelia grisea</name>
    <dbReference type="NCBI Taxonomy" id="104357"/>
    <lineage>
        <taxon>Eukaryota</taxon>
        <taxon>Fungi</taxon>
        <taxon>Dikarya</taxon>
        <taxon>Basidiomycota</taxon>
        <taxon>Agaricomycotina</taxon>
        <taxon>Agaricomycetes</taxon>
        <taxon>Agaricomycetidae</taxon>
        <taxon>Agaricales</taxon>
        <taxon>Pleurotineae</taxon>
        <taxon>Pleurotaceae</taxon>
        <taxon>Hohenbuehelia</taxon>
    </lineage>
</organism>
<sequence>MPTLIVPEGFQYVTASVVATSWLLAGQSVLVGRYRKNAGIPYPYAYAEKVEAANSPAANRFNCAQRAHQNTLESLPVVLVGTVITGLAHPILAASLCGSWVLSRIFYTRGYITGEPKNRYGGLGALGSLASIAVILSSTYVAGLQILANL</sequence>
<dbReference type="PANTHER" id="PTHR10250">
    <property type="entry name" value="MICROSOMAL GLUTATHIONE S-TRANSFERASE"/>
    <property type="match status" value="1"/>
</dbReference>
<dbReference type="EMBL" id="JASNQZ010000011">
    <property type="protein sequence ID" value="KAL0951474.1"/>
    <property type="molecule type" value="Genomic_DNA"/>
</dbReference>
<evidence type="ECO:0000313" key="7">
    <source>
        <dbReference type="Proteomes" id="UP001556367"/>
    </source>
</evidence>
<dbReference type="SUPFAM" id="SSF161084">
    <property type="entry name" value="MAPEG domain-like"/>
    <property type="match status" value="1"/>
</dbReference>
<reference evidence="7" key="1">
    <citation type="submission" date="2024-06" db="EMBL/GenBank/DDBJ databases">
        <title>Multi-omics analyses provide insights into the biosynthesis of the anticancer antibiotic pleurotin in Hohenbuehelia grisea.</title>
        <authorList>
            <person name="Weaver J.A."/>
            <person name="Alberti F."/>
        </authorList>
    </citation>
    <scope>NUCLEOTIDE SEQUENCE [LARGE SCALE GENOMIC DNA]</scope>
    <source>
        <strain evidence="7">T-177</strain>
    </source>
</reference>
<evidence type="ECO:0000256" key="5">
    <source>
        <dbReference type="SAM" id="Phobius"/>
    </source>
</evidence>
<keyword evidence="7" id="KW-1185">Reference proteome</keyword>
<dbReference type="Pfam" id="PF01124">
    <property type="entry name" value="MAPEG"/>
    <property type="match status" value="1"/>
</dbReference>
<evidence type="ECO:0000313" key="6">
    <source>
        <dbReference type="EMBL" id="KAL0951474.1"/>
    </source>
</evidence>
<accession>A0ABR3J770</accession>
<dbReference type="PANTHER" id="PTHR10250:SF26">
    <property type="entry name" value="GLUTATHIONE S-TRANSFERASE 3, MITOCHONDRIAL"/>
    <property type="match status" value="1"/>
</dbReference>
<dbReference type="Gene3D" id="1.20.120.550">
    <property type="entry name" value="Membrane associated eicosanoid/glutathione metabolism-like domain"/>
    <property type="match status" value="1"/>
</dbReference>
<keyword evidence="2 5" id="KW-0812">Transmembrane</keyword>